<feature type="transmembrane region" description="Helical" evidence="2">
    <location>
        <begin position="181"/>
        <end position="199"/>
    </location>
</feature>
<feature type="region of interest" description="Disordered" evidence="1">
    <location>
        <begin position="1"/>
        <end position="70"/>
    </location>
</feature>
<dbReference type="STRING" id="5786.F0ZH81"/>
<dbReference type="KEGG" id="dpp:DICPUDRAFT_77644"/>
<accession>F0ZH81</accession>
<dbReference type="GO" id="GO:0016020">
    <property type="term" value="C:membrane"/>
    <property type="evidence" value="ECO:0000318"/>
    <property type="project" value="GO_Central"/>
</dbReference>
<protein>
    <recommendedName>
        <fullName evidence="5">Transmembrane protein 209</fullName>
    </recommendedName>
</protein>
<reference evidence="4" key="1">
    <citation type="journal article" date="2011" name="Genome Biol.">
        <title>Comparative genomics of the social amoebae Dictyostelium discoideum and Dictyostelium purpureum.</title>
        <authorList>
            <consortium name="US DOE Joint Genome Institute (JGI-PGF)"/>
            <person name="Sucgang R."/>
            <person name="Kuo A."/>
            <person name="Tian X."/>
            <person name="Salerno W."/>
            <person name="Parikh A."/>
            <person name="Feasley C.L."/>
            <person name="Dalin E."/>
            <person name="Tu H."/>
            <person name="Huang E."/>
            <person name="Barry K."/>
            <person name="Lindquist E."/>
            <person name="Shapiro H."/>
            <person name="Bruce D."/>
            <person name="Schmutz J."/>
            <person name="Salamov A."/>
            <person name="Fey P."/>
            <person name="Gaudet P."/>
            <person name="Anjard C."/>
            <person name="Babu M.M."/>
            <person name="Basu S."/>
            <person name="Bushmanova Y."/>
            <person name="van der Wel H."/>
            <person name="Katoh-Kurasawa M."/>
            <person name="Dinh C."/>
            <person name="Coutinho P.M."/>
            <person name="Saito T."/>
            <person name="Elias M."/>
            <person name="Schaap P."/>
            <person name="Kay R.R."/>
            <person name="Henrissat B."/>
            <person name="Eichinger L."/>
            <person name="Rivero F."/>
            <person name="Putnam N.H."/>
            <person name="West C.M."/>
            <person name="Loomis W.F."/>
            <person name="Chisholm R.L."/>
            <person name="Shaulsky G."/>
            <person name="Strassmann J.E."/>
            <person name="Queller D.C."/>
            <person name="Kuspa A."/>
            <person name="Grigoriev I.V."/>
        </authorList>
    </citation>
    <scope>NUCLEOTIDE SEQUENCE [LARGE SCALE GENOMIC DNA]</scope>
    <source>
        <strain evidence="4">QSDP1</strain>
    </source>
</reference>
<dbReference type="eggNOG" id="ENOG502RDKX">
    <property type="taxonomic scope" value="Eukaryota"/>
</dbReference>
<feature type="region of interest" description="Disordered" evidence="1">
    <location>
        <begin position="114"/>
        <end position="143"/>
    </location>
</feature>
<dbReference type="InterPro" id="IPR019176">
    <property type="entry name" value="Cytochrome_B561-rel"/>
</dbReference>
<dbReference type="PANTHER" id="PTHR21780">
    <property type="entry name" value="TRANSMEMBRANE PROTEIN 209"/>
    <property type="match status" value="1"/>
</dbReference>
<keyword evidence="4" id="KW-1185">Reference proteome</keyword>
<name>F0ZH81_DICPU</name>
<dbReference type="AlphaFoldDB" id="F0ZH81"/>
<keyword evidence="2" id="KW-1133">Transmembrane helix</keyword>
<dbReference type="Pfam" id="PF09786">
    <property type="entry name" value="CytochromB561_N"/>
    <property type="match status" value="1"/>
</dbReference>
<feature type="compositionally biased region" description="Low complexity" evidence="1">
    <location>
        <begin position="32"/>
        <end position="62"/>
    </location>
</feature>
<dbReference type="PANTHER" id="PTHR21780:SF0">
    <property type="entry name" value="TRANSMEMBRANE PROTEIN 209"/>
    <property type="match status" value="1"/>
</dbReference>
<dbReference type="InParanoid" id="F0ZH81"/>
<dbReference type="GeneID" id="10504169"/>
<feature type="region of interest" description="Disordered" evidence="1">
    <location>
        <begin position="392"/>
        <end position="417"/>
    </location>
</feature>
<keyword evidence="2" id="KW-0472">Membrane</keyword>
<dbReference type="VEuPathDB" id="AmoebaDB:DICPUDRAFT_77644"/>
<evidence type="ECO:0000256" key="2">
    <source>
        <dbReference type="SAM" id="Phobius"/>
    </source>
</evidence>
<proteinExistence type="predicted"/>
<dbReference type="OMA" id="YICQRII"/>
<gene>
    <name evidence="3" type="ORF">DICPUDRAFT_77644</name>
</gene>
<sequence length="728" mass="84471">MINNQSPYQPRQLFNRRLHSNSVNENDKDELNSSNNNNITNTNNNSNTNSDNKNSNINKNSSGNVLTLNDISSNNIKKENLNNSNRNINSVNNHSNSLNFNLINNNNYNNSNTFKDFQDDDLFKRKPNPNQSQPSTITKKSSKNVLKSESFPMIPSNWENSKYPSYLKFRSYYVTLKSKKYILMNLSFLVGSFLSYYSIYYYDFHKGNQFVFYLSIIITTLFFSFSVHNIYLHFEKVPELQMTEEERVLYGWPANFPSSPNSHLSPIKPKQQQPINNTSTPLKSNLDQLNSISPIQKNLQPLDGFISSYSSYDQFMKARELASSTYTPGASQFGRVSTNNNNNKSFDDMERERMNYNFQGRLQTSLTDFSFERKGKDLLDAVNSSNVSFNAISGAGDDNDEKEGDISSNSDGKVDGGRVELINEERPTYYQSYSGTPYFVQKPVVQEIIVKPKTFEQVIENKNSFWKRYIEDNHFYNIVSCSSKCKRWFTINIISQLVQPAQTFLQLKEDLQFQHIQEEQSKPFTKLQYEQMSTPLELMKSVLKNVQYNLNSINDVHHKREPAYICQRIIELSSDKFVFQEFGRGGQNWMDQYPTDEQLLFCLFCAYMDNKLYRDITAPNPDIPFSSKYIKFQESKYLNPNSPMFSIAFKRPLHVDILLSDYSQTIEISPGFDNLFYAIVLFFYNIIKNQNGYLEGFNVDLLQVAPFLQPLLNTNTFVSNSDDEDEFY</sequence>
<dbReference type="OrthoDB" id="509821at2759"/>
<evidence type="ECO:0000256" key="1">
    <source>
        <dbReference type="SAM" id="MobiDB-lite"/>
    </source>
</evidence>
<feature type="transmembrane region" description="Helical" evidence="2">
    <location>
        <begin position="211"/>
        <end position="232"/>
    </location>
</feature>
<feature type="compositionally biased region" description="Polar residues" evidence="1">
    <location>
        <begin position="128"/>
        <end position="143"/>
    </location>
</feature>
<dbReference type="Proteomes" id="UP000001064">
    <property type="component" value="Unassembled WGS sequence"/>
</dbReference>
<dbReference type="FunCoup" id="F0ZH81">
    <property type="interactions" value="487"/>
</dbReference>
<dbReference type="RefSeq" id="XP_003286775.1">
    <property type="nucleotide sequence ID" value="XM_003286727.1"/>
</dbReference>
<organism evidence="3 4">
    <name type="scientific">Dictyostelium purpureum</name>
    <name type="common">Slime mold</name>
    <dbReference type="NCBI Taxonomy" id="5786"/>
    <lineage>
        <taxon>Eukaryota</taxon>
        <taxon>Amoebozoa</taxon>
        <taxon>Evosea</taxon>
        <taxon>Eumycetozoa</taxon>
        <taxon>Dictyostelia</taxon>
        <taxon>Dictyosteliales</taxon>
        <taxon>Dictyosteliaceae</taxon>
        <taxon>Dictyostelium</taxon>
    </lineage>
</organism>
<keyword evidence="2" id="KW-0812">Transmembrane</keyword>
<evidence type="ECO:0000313" key="3">
    <source>
        <dbReference type="EMBL" id="EGC36676.1"/>
    </source>
</evidence>
<dbReference type="EMBL" id="GL871019">
    <property type="protein sequence ID" value="EGC36676.1"/>
    <property type="molecule type" value="Genomic_DNA"/>
</dbReference>
<evidence type="ECO:0000313" key="4">
    <source>
        <dbReference type="Proteomes" id="UP000001064"/>
    </source>
</evidence>
<evidence type="ECO:0008006" key="5">
    <source>
        <dbReference type="Google" id="ProtNLM"/>
    </source>
</evidence>